<accession>A0ABQ4TA07</accession>
<gene>
    <name evidence="1" type="ORF">LKMONMHP_2281</name>
</gene>
<comment type="caution">
    <text evidence="1">The sequence shown here is derived from an EMBL/GenBank/DDBJ whole genome shotgun (WGS) entry which is preliminary data.</text>
</comment>
<evidence type="ECO:0000313" key="1">
    <source>
        <dbReference type="EMBL" id="GJE27422.1"/>
    </source>
</evidence>
<dbReference type="Proteomes" id="UP001055156">
    <property type="component" value="Unassembled WGS sequence"/>
</dbReference>
<sequence>MRFEVSEDRPGHWSWILRGSFGELIARSHADYPSRIQASAAATAFAQMVTKACQQMQRR</sequence>
<dbReference type="RefSeq" id="WP_238311284.1">
    <property type="nucleotide sequence ID" value="NZ_BPQV01000006.1"/>
</dbReference>
<reference evidence="1" key="1">
    <citation type="journal article" date="2021" name="Front. Microbiol.">
        <title>Comprehensive Comparative Genomics and Phenotyping of Methylobacterium Species.</title>
        <authorList>
            <person name="Alessa O."/>
            <person name="Ogura Y."/>
            <person name="Fujitani Y."/>
            <person name="Takami H."/>
            <person name="Hayashi T."/>
            <person name="Sahin N."/>
            <person name="Tani A."/>
        </authorList>
    </citation>
    <scope>NUCLEOTIDE SEQUENCE</scope>
    <source>
        <strain evidence="1">NBRC 15689</strain>
    </source>
</reference>
<reference evidence="1" key="2">
    <citation type="submission" date="2021-08" db="EMBL/GenBank/DDBJ databases">
        <authorList>
            <person name="Tani A."/>
            <person name="Ola A."/>
            <person name="Ogura Y."/>
            <person name="Katsura K."/>
            <person name="Hayashi T."/>
        </authorList>
    </citation>
    <scope>NUCLEOTIDE SEQUENCE</scope>
    <source>
        <strain evidence="1">NBRC 15689</strain>
    </source>
</reference>
<proteinExistence type="predicted"/>
<dbReference type="InterPro" id="IPR036913">
    <property type="entry name" value="YegP-like_sf"/>
</dbReference>
<dbReference type="SUPFAM" id="SSF160113">
    <property type="entry name" value="YegP-like"/>
    <property type="match status" value="1"/>
</dbReference>
<dbReference type="EMBL" id="BPQV01000006">
    <property type="protein sequence ID" value="GJE27422.1"/>
    <property type="molecule type" value="Genomic_DNA"/>
</dbReference>
<organism evidence="1 2">
    <name type="scientific">Methylobacterium organophilum</name>
    <dbReference type="NCBI Taxonomy" id="410"/>
    <lineage>
        <taxon>Bacteria</taxon>
        <taxon>Pseudomonadati</taxon>
        <taxon>Pseudomonadota</taxon>
        <taxon>Alphaproteobacteria</taxon>
        <taxon>Hyphomicrobiales</taxon>
        <taxon>Methylobacteriaceae</taxon>
        <taxon>Methylobacterium</taxon>
    </lineage>
</organism>
<keyword evidence="2" id="KW-1185">Reference proteome</keyword>
<dbReference type="Gene3D" id="3.30.160.160">
    <property type="entry name" value="YegP-like"/>
    <property type="match status" value="1"/>
</dbReference>
<name>A0ABQ4TA07_METOR</name>
<evidence type="ECO:0008006" key="3">
    <source>
        <dbReference type="Google" id="ProtNLM"/>
    </source>
</evidence>
<evidence type="ECO:0000313" key="2">
    <source>
        <dbReference type="Proteomes" id="UP001055156"/>
    </source>
</evidence>
<protein>
    <recommendedName>
        <fullName evidence="3">DUF1508 domain-containing protein</fullName>
    </recommendedName>
</protein>